<feature type="transmembrane region" description="Helical" evidence="7">
    <location>
        <begin position="183"/>
        <end position="204"/>
    </location>
</feature>
<feature type="transmembrane region" description="Helical" evidence="7">
    <location>
        <begin position="322"/>
        <end position="341"/>
    </location>
</feature>
<proteinExistence type="predicted"/>
<evidence type="ECO:0000256" key="4">
    <source>
        <dbReference type="ARBA" id="ARBA00022989"/>
    </source>
</evidence>
<dbReference type="EMBL" id="JADGJQ010000018">
    <property type="protein sequence ID" value="KAJ3180105.1"/>
    <property type="molecule type" value="Genomic_DNA"/>
</dbReference>
<dbReference type="AlphaFoldDB" id="A0AAD5XRG4"/>
<evidence type="ECO:0000256" key="5">
    <source>
        <dbReference type="ARBA" id="ARBA00023136"/>
    </source>
</evidence>
<comment type="subcellular location">
    <subcellularLocation>
        <location evidence="1">Cell membrane</location>
        <topology evidence="1">Multi-pass membrane protein</topology>
    </subcellularLocation>
</comment>
<feature type="transmembrane region" description="Helical" evidence="7">
    <location>
        <begin position="293"/>
        <end position="310"/>
    </location>
</feature>
<comment type="caution">
    <text evidence="8">The sequence shown here is derived from an EMBL/GenBank/DDBJ whole genome shotgun (WGS) entry which is preliminary data.</text>
</comment>
<keyword evidence="2" id="KW-1003">Cell membrane</keyword>
<evidence type="ECO:0000256" key="3">
    <source>
        <dbReference type="ARBA" id="ARBA00022692"/>
    </source>
</evidence>
<accession>A0AAD5XRG4</accession>
<feature type="transmembrane region" description="Helical" evidence="7">
    <location>
        <begin position="436"/>
        <end position="457"/>
    </location>
</feature>
<keyword evidence="4 7" id="KW-1133">Transmembrane helix</keyword>
<keyword evidence="3 7" id="KW-0812">Transmembrane</keyword>
<evidence type="ECO:0000256" key="7">
    <source>
        <dbReference type="SAM" id="Phobius"/>
    </source>
</evidence>
<reference evidence="8" key="1">
    <citation type="submission" date="2020-05" db="EMBL/GenBank/DDBJ databases">
        <title>Phylogenomic resolution of chytrid fungi.</title>
        <authorList>
            <person name="Stajich J.E."/>
            <person name="Amses K."/>
            <person name="Simmons R."/>
            <person name="Seto K."/>
            <person name="Myers J."/>
            <person name="Bonds A."/>
            <person name="Quandt C.A."/>
            <person name="Barry K."/>
            <person name="Liu P."/>
            <person name="Grigoriev I."/>
            <person name="Longcore J.E."/>
            <person name="James T.Y."/>
        </authorList>
    </citation>
    <scope>NUCLEOTIDE SEQUENCE</scope>
    <source>
        <strain evidence="8">JEL0379</strain>
    </source>
</reference>
<organism evidence="8 9">
    <name type="scientific">Geranomyces variabilis</name>
    <dbReference type="NCBI Taxonomy" id="109894"/>
    <lineage>
        <taxon>Eukaryota</taxon>
        <taxon>Fungi</taxon>
        <taxon>Fungi incertae sedis</taxon>
        <taxon>Chytridiomycota</taxon>
        <taxon>Chytridiomycota incertae sedis</taxon>
        <taxon>Chytridiomycetes</taxon>
        <taxon>Spizellomycetales</taxon>
        <taxon>Powellomycetaceae</taxon>
        <taxon>Geranomyces</taxon>
    </lineage>
</organism>
<evidence type="ECO:0000313" key="8">
    <source>
        <dbReference type="EMBL" id="KAJ3180105.1"/>
    </source>
</evidence>
<feature type="transmembrane region" description="Helical" evidence="7">
    <location>
        <begin position="380"/>
        <end position="400"/>
    </location>
</feature>
<evidence type="ECO:0000256" key="1">
    <source>
        <dbReference type="ARBA" id="ARBA00004651"/>
    </source>
</evidence>
<dbReference type="PANTHER" id="PTHR30249">
    <property type="entry name" value="PUTATIVE SEROTONIN TRANSPORTER"/>
    <property type="match status" value="1"/>
</dbReference>
<feature type="transmembrane region" description="Helical" evidence="7">
    <location>
        <begin position="412"/>
        <end position="430"/>
    </location>
</feature>
<feature type="transmembrane region" description="Helical" evidence="7">
    <location>
        <begin position="86"/>
        <end position="105"/>
    </location>
</feature>
<feature type="transmembrane region" description="Helical" evidence="7">
    <location>
        <begin position="15"/>
        <end position="36"/>
    </location>
</feature>
<feature type="region of interest" description="Disordered" evidence="6">
    <location>
        <begin position="136"/>
        <end position="178"/>
    </location>
</feature>
<feature type="compositionally biased region" description="Low complexity" evidence="6">
    <location>
        <begin position="143"/>
        <end position="165"/>
    </location>
</feature>
<evidence type="ECO:0000256" key="2">
    <source>
        <dbReference type="ARBA" id="ARBA00022475"/>
    </source>
</evidence>
<evidence type="ECO:0000313" key="9">
    <source>
        <dbReference type="Proteomes" id="UP001212152"/>
    </source>
</evidence>
<protein>
    <recommendedName>
        <fullName evidence="10">LrgB-like protein</fullName>
    </recommendedName>
</protein>
<evidence type="ECO:0000256" key="6">
    <source>
        <dbReference type="SAM" id="MobiDB-lite"/>
    </source>
</evidence>
<keyword evidence="9" id="KW-1185">Reference proteome</keyword>
<dbReference type="Pfam" id="PF03788">
    <property type="entry name" value="LrgA"/>
    <property type="match status" value="1"/>
</dbReference>
<dbReference type="Pfam" id="PF04172">
    <property type="entry name" value="LrgB"/>
    <property type="match status" value="1"/>
</dbReference>
<gene>
    <name evidence="8" type="ORF">HDU87_002330</name>
</gene>
<keyword evidence="5 7" id="KW-0472">Membrane</keyword>
<feature type="transmembrane region" description="Helical" evidence="7">
    <location>
        <begin position="56"/>
        <end position="74"/>
    </location>
</feature>
<dbReference type="Proteomes" id="UP001212152">
    <property type="component" value="Unassembled WGS sequence"/>
</dbReference>
<feature type="transmembrane region" description="Helical" evidence="7">
    <location>
        <begin position="210"/>
        <end position="226"/>
    </location>
</feature>
<name>A0AAD5XRG4_9FUNG</name>
<dbReference type="PANTHER" id="PTHR30249:SF0">
    <property type="entry name" value="PLASTIDAL GLYCOLATE_GLYCERATE TRANSLOCATOR 1, CHLOROPLASTIC"/>
    <property type="match status" value="1"/>
</dbReference>
<dbReference type="InterPro" id="IPR005538">
    <property type="entry name" value="LrgA/CidA"/>
</dbReference>
<evidence type="ECO:0008006" key="10">
    <source>
        <dbReference type="Google" id="ProtNLM"/>
    </source>
</evidence>
<dbReference type="InterPro" id="IPR007300">
    <property type="entry name" value="CidB/LrgB"/>
</dbReference>
<dbReference type="GO" id="GO:0005886">
    <property type="term" value="C:plasma membrane"/>
    <property type="evidence" value="ECO:0007669"/>
    <property type="project" value="UniProtKB-SubCell"/>
</dbReference>
<sequence length="472" mass="50263">MLVYVWSVDRMVKSAVPASVLSMLILFFVLVLVASVPGAAKPLEALVAWCDSGVEWLLKWMTLMFAPALIIIPAQRVLDGQEIGRIIGVFAIGFCVFFTAALWMARGLQHLLAKFRRDRLIPANTAAVTDPAINRRSDERVSDAAGAGSASTSEGTRSSSVNSECVVEEDDAPPARPPGRIPVHASAILIYAVLLVPSLVIAFVLDVLQPAHLCITILTFYVGLALPRRAKMLLHPLLTCGLLTVLAIWAIAAIQRQTLHQALNSYYRSIKSSKIFTSIASRRPIPEPGAGDIIYSLLDAAVAALAVRMYKQRHMLREQAATVLTSVVVLSLASLFFHVAISRAFGMSHSDALAMGPRFVTTPLALQIFNSVLTEANSTLGVVMVLVSGMLGDVVGLKLARFVGLGNEDPKSSGFAIGVTSHAVGTAGLLQRDPAAAAVSSLTFVVFGTFSVIWTTIPPVADALRSLAGAST</sequence>
<feature type="transmembrane region" description="Helical" evidence="7">
    <location>
        <begin position="233"/>
        <end position="254"/>
    </location>
</feature>